<gene>
    <name evidence="1" type="ORF">B0T14DRAFT_561828</name>
</gene>
<dbReference type="EMBL" id="JAULSU010000002">
    <property type="protein sequence ID" value="KAK0625869.1"/>
    <property type="molecule type" value="Genomic_DNA"/>
</dbReference>
<name>A0AA39X230_9PEZI</name>
<dbReference type="AlphaFoldDB" id="A0AA39X230"/>
<evidence type="ECO:0000313" key="1">
    <source>
        <dbReference type="EMBL" id="KAK0625869.1"/>
    </source>
</evidence>
<proteinExistence type="predicted"/>
<organism evidence="1 2">
    <name type="scientific">Immersiella caudata</name>
    <dbReference type="NCBI Taxonomy" id="314043"/>
    <lineage>
        <taxon>Eukaryota</taxon>
        <taxon>Fungi</taxon>
        <taxon>Dikarya</taxon>
        <taxon>Ascomycota</taxon>
        <taxon>Pezizomycotina</taxon>
        <taxon>Sordariomycetes</taxon>
        <taxon>Sordariomycetidae</taxon>
        <taxon>Sordariales</taxon>
        <taxon>Lasiosphaeriaceae</taxon>
        <taxon>Immersiella</taxon>
    </lineage>
</organism>
<keyword evidence="2" id="KW-1185">Reference proteome</keyword>
<comment type="caution">
    <text evidence="1">The sequence shown here is derived from an EMBL/GenBank/DDBJ whole genome shotgun (WGS) entry which is preliminary data.</text>
</comment>
<accession>A0AA39X230</accession>
<protein>
    <submittedName>
        <fullName evidence="1">Uncharacterized protein</fullName>
    </submittedName>
</protein>
<reference evidence="1" key="1">
    <citation type="submission" date="2023-06" db="EMBL/GenBank/DDBJ databases">
        <title>Genome-scale phylogeny and comparative genomics of the fungal order Sordariales.</title>
        <authorList>
            <consortium name="Lawrence Berkeley National Laboratory"/>
            <person name="Hensen N."/>
            <person name="Bonometti L."/>
            <person name="Westerberg I."/>
            <person name="Brannstrom I.O."/>
            <person name="Guillou S."/>
            <person name="Cros-Aarteil S."/>
            <person name="Calhoun S."/>
            <person name="Haridas S."/>
            <person name="Kuo A."/>
            <person name="Mondo S."/>
            <person name="Pangilinan J."/>
            <person name="Riley R."/>
            <person name="Labutti K."/>
            <person name="Andreopoulos B."/>
            <person name="Lipzen A."/>
            <person name="Chen C."/>
            <person name="Yanf M."/>
            <person name="Daum C."/>
            <person name="Ng V."/>
            <person name="Clum A."/>
            <person name="Steindorff A."/>
            <person name="Ohm R."/>
            <person name="Martin F."/>
            <person name="Silar P."/>
            <person name="Natvig D."/>
            <person name="Lalanne C."/>
            <person name="Gautier V."/>
            <person name="Ament-Velasquez S.L."/>
            <person name="Kruys A."/>
            <person name="Hutchinson M.I."/>
            <person name="Powell A.J."/>
            <person name="Barry K."/>
            <person name="Miller A.N."/>
            <person name="Grigoriev I.V."/>
            <person name="Debuchy R."/>
            <person name="Gladieux P."/>
            <person name="Thoren M.H."/>
            <person name="Johannesson H."/>
        </authorList>
    </citation>
    <scope>NUCLEOTIDE SEQUENCE</scope>
    <source>
        <strain evidence="1">CBS 606.72</strain>
    </source>
</reference>
<dbReference type="Proteomes" id="UP001175000">
    <property type="component" value="Unassembled WGS sequence"/>
</dbReference>
<sequence length="283" mass="30665">MRVQEKPALSILKAETASEFCSSFLNLEPQTTSTTIYPSTTIATTLVRSVTETTTVPLTLEEVSFSTSTTTATITTMTSYARDGGPVNKRTVSFPDSGPTTPAGLEEHPSSAISTACLCYITTPSSIPTETITFTSAYTSFSSATSDLTVSTVTESTTVATSTTTTVVPAQTTTIAWLPNGRSFTFVQTYTNHCVPINYQTWNVNLSFPTYVTPSFEYAFQWCAAKCQNTAGCTQVWVGYDGGNWFDCITGMTGTYGWDASEVQCEYPPVQPNTWWFDVAVPN</sequence>
<evidence type="ECO:0000313" key="2">
    <source>
        <dbReference type="Proteomes" id="UP001175000"/>
    </source>
</evidence>